<reference evidence="1 2" key="1">
    <citation type="submission" date="2019-07" db="EMBL/GenBank/DDBJ databases">
        <title>Whole genome shotgun sequence of Aeromicrobium flavum NBRC 107625.</title>
        <authorList>
            <person name="Hosoyama A."/>
            <person name="Uohara A."/>
            <person name="Ohji S."/>
            <person name="Ichikawa N."/>
        </authorList>
    </citation>
    <scope>NUCLEOTIDE SEQUENCE [LARGE SCALE GENOMIC DNA]</scope>
    <source>
        <strain evidence="1 2">NBRC 107625</strain>
    </source>
</reference>
<dbReference type="Gene3D" id="3.10.450.620">
    <property type="entry name" value="JHP933, nucleotidyltransferase-like core domain"/>
    <property type="match status" value="1"/>
</dbReference>
<accession>A0A512HYD0</accession>
<organism evidence="1 2">
    <name type="scientific">Aeromicrobium flavum</name>
    <dbReference type="NCBI Taxonomy" id="416568"/>
    <lineage>
        <taxon>Bacteria</taxon>
        <taxon>Bacillati</taxon>
        <taxon>Actinomycetota</taxon>
        <taxon>Actinomycetes</taxon>
        <taxon>Propionibacteriales</taxon>
        <taxon>Nocardioidaceae</taxon>
        <taxon>Aeromicrobium</taxon>
    </lineage>
</organism>
<name>A0A512HYD0_9ACTN</name>
<dbReference type="Proteomes" id="UP000321769">
    <property type="component" value="Unassembled WGS sequence"/>
</dbReference>
<evidence type="ECO:0008006" key="3">
    <source>
        <dbReference type="Google" id="ProtNLM"/>
    </source>
</evidence>
<dbReference type="InterPro" id="IPR014942">
    <property type="entry name" value="AbiEii"/>
</dbReference>
<dbReference type="Pfam" id="PF08843">
    <property type="entry name" value="AbiEii"/>
    <property type="match status" value="1"/>
</dbReference>
<evidence type="ECO:0000313" key="2">
    <source>
        <dbReference type="Proteomes" id="UP000321769"/>
    </source>
</evidence>
<proteinExistence type="predicted"/>
<sequence>MTAPTDAGPPQLTDEASVLEQFGVSTASATRQAHLARTGRPVAAADDQLTFFGGTALSRTYLTDLRLSEDIDLIALGRRADIAKDMDRVVSRALARAYGEVTWQPELTSTRGSQPAVLQVDDLQVQVQLLDGTGYPAWPTEVVSLYQRYEGVPAASLRVPTIAAFAASKLAAWSDRAAARDLYDLWALAERGAVTTEALDLFVKHGPTGRPPTPRMFETAPTEEAWETGLGHQGVIRASPDEALAAVRDAWLGSA</sequence>
<comment type="caution">
    <text evidence="1">The sequence shown here is derived from an EMBL/GenBank/DDBJ whole genome shotgun (WGS) entry which is preliminary data.</text>
</comment>
<dbReference type="AlphaFoldDB" id="A0A512HYD0"/>
<protein>
    <recommendedName>
        <fullName evidence="3">Nucleotidyl transferase AbiEii/AbiGii toxin family protein</fullName>
    </recommendedName>
</protein>
<dbReference type="EMBL" id="BJZQ01000019">
    <property type="protein sequence ID" value="GEO90455.1"/>
    <property type="molecule type" value="Genomic_DNA"/>
</dbReference>
<keyword evidence="2" id="KW-1185">Reference proteome</keyword>
<gene>
    <name evidence="1" type="ORF">AFL01nite_27820</name>
</gene>
<dbReference type="RefSeq" id="WP_222593545.1">
    <property type="nucleotide sequence ID" value="NZ_BAAAYQ010000005.1"/>
</dbReference>
<evidence type="ECO:0000313" key="1">
    <source>
        <dbReference type="EMBL" id="GEO90455.1"/>
    </source>
</evidence>